<name>A0A9X2JBZ7_9SPHI</name>
<dbReference type="GO" id="GO:0047736">
    <property type="term" value="F:cellobiose epimerase activity"/>
    <property type="evidence" value="ECO:0007669"/>
    <property type="project" value="UniProtKB-UniRule"/>
</dbReference>
<comment type="function">
    <text evidence="4">Catalyzes the reversible epimerization of cellobiose to 4-O-beta-D-glucopyranosyl-D-mannose (Glc-Man).</text>
</comment>
<dbReference type="EC" id="5.1.3.11" evidence="4"/>
<dbReference type="HAMAP" id="MF_00929">
    <property type="entry name" value="Cellobiose_2_epim"/>
    <property type="match status" value="1"/>
</dbReference>
<keyword evidence="6" id="KW-1185">Reference proteome</keyword>
<dbReference type="InterPro" id="IPR012341">
    <property type="entry name" value="6hp_glycosidase-like_sf"/>
</dbReference>
<organism evidence="5 6">
    <name type="scientific">Solitalea agri</name>
    <dbReference type="NCBI Taxonomy" id="2953739"/>
    <lineage>
        <taxon>Bacteria</taxon>
        <taxon>Pseudomonadati</taxon>
        <taxon>Bacteroidota</taxon>
        <taxon>Sphingobacteriia</taxon>
        <taxon>Sphingobacteriales</taxon>
        <taxon>Sphingobacteriaceae</taxon>
        <taxon>Solitalea</taxon>
    </lineage>
</organism>
<evidence type="ECO:0000256" key="2">
    <source>
        <dbReference type="ARBA" id="ARBA00008558"/>
    </source>
</evidence>
<dbReference type="Gene3D" id="1.50.10.10">
    <property type="match status" value="1"/>
</dbReference>
<comment type="catalytic activity">
    <reaction evidence="1 4">
        <text>D-cellobiose = beta-D-glucosyl-(1-&gt;4)-D-mannopyranose</text>
        <dbReference type="Rhea" id="RHEA:23384"/>
        <dbReference type="ChEBI" id="CHEBI:17057"/>
        <dbReference type="ChEBI" id="CHEBI:47931"/>
        <dbReference type="EC" id="5.1.3.11"/>
    </reaction>
</comment>
<evidence type="ECO:0000256" key="4">
    <source>
        <dbReference type="HAMAP-Rule" id="MF_00929"/>
    </source>
</evidence>
<dbReference type="InterPro" id="IPR008928">
    <property type="entry name" value="6-hairpin_glycosidase_sf"/>
</dbReference>
<dbReference type="InterPro" id="IPR028584">
    <property type="entry name" value="Cellobiose_2_epim"/>
</dbReference>
<dbReference type="SUPFAM" id="SSF48208">
    <property type="entry name" value="Six-hairpin glycosidases"/>
    <property type="match status" value="1"/>
</dbReference>
<dbReference type="Proteomes" id="UP001155182">
    <property type="component" value="Unassembled WGS sequence"/>
</dbReference>
<dbReference type="AlphaFoldDB" id="A0A9X2JBZ7"/>
<dbReference type="PANTHER" id="PTHR15108">
    <property type="entry name" value="N-ACYLGLUCOSAMINE-2-EPIMERASE"/>
    <property type="match status" value="1"/>
</dbReference>
<evidence type="ECO:0000256" key="1">
    <source>
        <dbReference type="ARBA" id="ARBA00001470"/>
    </source>
</evidence>
<dbReference type="RefSeq" id="WP_252587007.1">
    <property type="nucleotide sequence ID" value="NZ_JAMWYS010000024.1"/>
</dbReference>
<proteinExistence type="inferred from homology"/>
<comment type="caution">
    <text evidence="5">The sequence shown here is derived from an EMBL/GenBank/DDBJ whole genome shotgun (WGS) entry which is preliminary data.</text>
</comment>
<dbReference type="Pfam" id="PF07221">
    <property type="entry name" value="GlcNAc_2-epim"/>
    <property type="match status" value="1"/>
</dbReference>
<reference evidence="5" key="1">
    <citation type="submission" date="2022-06" db="EMBL/GenBank/DDBJ databases">
        <title>Solitalea sp. MAHUQ-68 isolated from rhizospheric soil.</title>
        <authorList>
            <person name="Huq M.A."/>
        </authorList>
    </citation>
    <scope>NUCLEOTIDE SEQUENCE</scope>
    <source>
        <strain evidence="5">MAHUQ-68</strain>
    </source>
</reference>
<dbReference type="InterPro" id="IPR010819">
    <property type="entry name" value="AGE/CE"/>
</dbReference>
<sequence length="399" mass="46514">MEIAVDIYYAELERILNYWKTYAFDRAKGRFFGKVDNDNVADSSAALGSVLYSRILWSFSAGYNLNRNHHYLPYAKIAFDYIANKFWDKEFGGVYWTIDANEQPADDKKQIYALAFAMYGCTEYYAITKDKKALELSVELFNLIEKYSFDSEKGGYLEAFSRDWGSAGDLRLSAKDENEKKTMNTHLHILEAYTNLYRVWPSDKVAVQIKGLLEVFFDHVIDSKTAHLLLFFDENWISKTNLTSYGHDIEASWLLLEAAEVLGDEKLIAKTKEFSIKMAEAASEGMEADGSMNYEFEPVDNHLVREKHWWVQAEAAVGFLNAWQLTGDDKFRSYFDQVWEFIDRHILDKQKGEWYWGVHYDYTLMLGEDKAGLWKCPYHNSRACMEIINRLTKYYKSVN</sequence>
<evidence type="ECO:0000313" key="5">
    <source>
        <dbReference type="EMBL" id="MCO4292523.1"/>
    </source>
</evidence>
<protein>
    <recommendedName>
        <fullName evidence="4">Cellobiose 2-epimerase</fullName>
        <shortName evidence="4">CE</shortName>
        <ecNumber evidence="4">5.1.3.11</ecNumber>
    </recommendedName>
</protein>
<comment type="similarity">
    <text evidence="4">Belongs to the cellobiose 2-epimerase family.</text>
</comment>
<evidence type="ECO:0000313" key="6">
    <source>
        <dbReference type="Proteomes" id="UP001155182"/>
    </source>
</evidence>
<accession>A0A9X2JBZ7</accession>
<keyword evidence="3 4" id="KW-0413">Isomerase</keyword>
<gene>
    <name evidence="5" type="ORF">NF867_06595</name>
</gene>
<evidence type="ECO:0000256" key="3">
    <source>
        <dbReference type="ARBA" id="ARBA00023235"/>
    </source>
</evidence>
<dbReference type="GO" id="GO:0005975">
    <property type="term" value="P:carbohydrate metabolic process"/>
    <property type="evidence" value="ECO:0007669"/>
    <property type="project" value="InterPro"/>
</dbReference>
<dbReference type="EMBL" id="JAMWYS010000024">
    <property type="protein sequence ID" value="MCO4292523.1"/>
    <property type="molecule type" value="Genomic_DNA"/>
</dbReference>
<comment type="similarity">
    <text evidence="2">Belongs to the N-acylglucosamine 2-epimerase family.</text>
</comment>